<feature type="region of interest" description="Disordered" evidence="1">
    <location>
        <begin position="48"/>
        <end position="72"/>
    </location>
</feature>
<keyword evidence="2" id="KW-0812">Transmembrane</keyword>
<name>A0A9X2R5I8_9BACT</name>
<dbReference type="Proteomes" id="UP001155010">
    <property type="component" value="Unassembled WGS sequence"/>
</dbReference>
<feature type="transmembrane region" description="Helical" evidence="2">
    <location>
        <begin position="6"/>
        <end position="27"/>
    </location>
</feature>
<protein>
    <submittedName>
        <fullName evidence="3">Nitrogen fixation-related uncharacterized protein</fullName>
    </submittedName>
</protein>
<evidence type="ECO:0000256" key="1">
    <source>
        <dbReference type="SAM" id="MobiDB-lite"/>
    </source>
</evidence>
<keyword evidence="2" id="KW-1133">Transmembrane helix</keyword>
<dbReference type="RefSeq" id="WP_118840664.1">
    <property type="nucleotide sequence ID" value="NZ_CALTSD010000035.1"/>
</dbReference>
<organism evidence="3 4">
    <name type="scientific">Salinibacter ruber</name>
    <dbReference type="NCBI Taxonomy" id="146919"/>
    <lineage>
        <taxon>Bacteria</taxon>
        <taxon>Pseudomonadati</taxon>
        <taxon>Rhodothermota</taxon>
        <taxon>Rhodothermia</taxon>
        <taxon>Rhodothermales</taxon>
        <taxon>Salinibacteraceae</taxon>
        <taxon>Salinibacter</taxon>
    </lineage>
</organism>
<keyword evidence="2" id="KW-0472">Membrane</keyword>
<evidence type="ECO:0000313" key="4">
    <source>
        <dbReference type="Proteomes" id="UP001155010"/>
    </source>
</evidence>
<dbReference type="EMBL" id="JANUBB010000011">
    <property type="protein sequence ID" value="MCS3952632.1"/>
    <property type="molecule type" value="Genomic_DNA"/>
</dbReference>
<dbReference type="AlphaFoldDB" id="A0A9X2R5I8"/>
<evidence type="ECO:0000256" key="2">
    <source>
        <dbReference type="SAM" id="Phobius"/>
    </source>
</evidence>
<proteinExistence type="predicted"/>
<sequence length="72" mass="7838">MSYTPLLTILLVLVVGAAITLTVLFYAQQKGHFDNLKSEAYVIFDDDEPVGEPQDQVFDAPDEPTGAPDPEA</sequence>
<evidence type="ECO:0000313" key="3">
    <source>
        <dbReference type="EMBL" id="MCS3952632.1"/>
    </source>
</evidence>
<comment type="caution">
    <text evidence="3">The sequence shown here is derived from an EMBL/GenBank/DDBJ whole genome shotgun (WGS) entry which is preliminary data.</text>
</comment>
<accession>A0A9X2R5I8</accession>
<reference evidence="3" key="1">
    <citation type="submission" date="2022-08" db="EMBL/GenBank/DDBJ databases">
        <title>Genomic Encyclopedia of Type Strains, Phase V (KMG-V): Genome sequencing to study the core and pangenomes of soil and plant-associated prokaryotes.</title>
        <authorList>
            <person name="Whitman W."/>
        </authorList>
    </citation>
    <scope>NUCLEOTIDE SEQUENCE</scope>
    <source>
        <strain evidence="3">SP2017</strain>
    </source>
</reference>
<gene>
    <name evidence="3" type="ORF">GGP83_002605</name>
</gene>